<evidence type="ECO:0000256" key="1">
    <source>
        <dbReference type="ARBA" id="ARBA00004141"/>
    </source>
</evidence>
<proteinExistence type="predicted"/>
<protein>
    <recommendedName>
        <fullName evidence="8">Ferric oxidoreductase domain-containing protein</fullName>
    </recommendedName>
</protein>
<evidence type="ECO:0000256" key="7">
    <source>
        <dbReference type="SAM" id="Phobius"/>
    </source>
</evidence>
<dbReference type="STRING" id="145388.A0A0D2NSR7"/>
<comment type="subcellular location">
    <subcellularLocation>
        <location evidence="1">Membrane</location>
        <topology evidence="1">Multi-pass membrane protein</topology>
    </subcellularLocation>
</comment>
<organism evidence="9 10">
    <name type="scientific">Monoraphidium neglectum</name>
    <dbReference type="NCBI Taxonomy" id="145388"/>
    <lineage>
        <taxon>Eukaryota</taxon>
        <taxon>Viridiplantae</taxon>
        <taxon>Chlorophyta</taxon>
        <taxon>core chlorophytes</taxon>
        <taxon>Chlorophyceae</taxon>
        <taxon>CS clade</taxon>
        <taxon>Sphaeropleales</taxon>
        <taxon>Selenastraceae</taxon>
        <taxon>Monoraphidium</taxon>
    </lineage>
</organism>
<dbReference type="EMBL" id="KK100277">
    <property type="protein sequence ID" value="KIZ07266.1"/>
    <property type="molecule type" value="Genomic_DNA"/>
</dbReference>
<keyword evidence="4" id="KW-0560">Oxidoreductase</keyword>
<dbReference type="GO" id="GO:0005886">
    <property type="term" value="C:plasma membrane"/>
    <property type="evidence" value="ECO:0007669"/>
    <property type="project" value="TreeGrafter"/>
</dbReference>
<keyword evidence="5 7" id="KW-0472">Membrane</keyword>
<feature type="domain" description="Ferric oxidoreductase" evidence="8">
    <location>
        <begin position="1"/>
        <end position="42"/>
    </location>
</feature>
<gene>
    <name evidence="9" type="ORF">MNEG_0679</name>
</gene>
<keyword evidence="2 7" id="KW-0812">Transmembrane</keyword>
<dbReference type="Pfam" id="PF01794">
    <property type="entry name" value="Ferric_reduct"/>
    <property type="match status" value="1"/>
</dbReference>
<keyword evidence="3 7" id="KW-1133">Transmembrane helix</keyword>
<reference evidence="9 10" key="1">
    <citation type="journal article" date="2013" name="BMC Genomics">
        <title>Reconstruction of the lipid metabolism for the microalga Monoraphidium neglectum from its genome sequence reveals characteristics suitable for biofuel production.</title>
        <authorList>
            <person name="Bogen C."/>
            <person name="Al-Dilaimi A."/>
            <person name="Albersmeier A."/>
            <person name="Wichmann J."/>
            <person name="Grundmann M."/>
            <person name="Rupp O."/>
            <person name="Lauersen K.J."/>
            <person name="Blifernez-Klassen O."/>
            <person name="Kalinowski J."/>
            <person name="Goesmann A."/>
            <person name="Mussgnug J.H."/>
            <person name="Kruse O."/>
        </authorList>
    </citation>
    <scope>NUCLEOTIDE SEQUENCE [LARGE SCALE GENOMIC DNA]</scope>
    <source>
        <strain evidence="9 10">SAG 48.87</strain>
    </source>
</reference>
<dbReference type="GO" id="GO:0016491">
    <property type="term" value="F:oxidoreductase activity"/>
    <property type="evidence" value="ECO:0007669"/>
    <property type="project" value="UniProtKB-KW"/>
</dbReference>
<feature type="transmembrane region" description="Helical" evidence="7">
    <location>
        <begin position="34"/>
        <end position="55"/>
    </location>
</feature>
<dbReference type="InterPro" id="IPR013130">
    <property type="entry name" value="Fe3_Rdtase_TM_dom"/>
</dbReference>
<dbReference type="SUPFAM" id="SSF52343">
    <property type="entry name" value="Ferredoxin reductase-like, C-terminal NADP-linked domain"/>
    <property type="match status" value="1"/>
</dbReference>
<dbReference type="InterPro" id="IPR050369">
    <property type="entry name" value="RBOH/FRE"/>
</dbReference>
<dbReference type="RefSeq" id="XP_013906285.1">
    <property type="nucleotide sequence ID" value="XM_014050831.1"/>
</dbReference>
<dbReference type="OrthoDB" id="167398at2759"/>
<dbReference type="KEGG" id="mng:MNEG_0679"/>
<dbReference type="PANTHER" id="PTHR11972">
    <property type="entry name" value="NADPH OXIDASE"/>
    <property type="match status" value="1"/>
</dbReference>
<evidence type="ECO:0000256" key="6">
    <source>
        <dbReference type="SAM" id="MobiDB-lite"/>
    </source>
</evidence>
<dbReference type="Proteomes" id="UP000054498">
    <property type="component" value="Unassembled WGS sequence"/>
</dbReference>
<evidence type="ECO:0000256" key="3">
    <source>
        <dbReference type="ARBA" id="ARBA00022989"/>
    </source>
</evidence>
<keyword evidence="10" id="KW-1185">Reference proteome</keyword>
<evidence type="ECO:0000256" key="5">
    <source>
        <dbReference type="ARBA" id="ARBA00023136"/>
    </source>
</evidence>
<sequence>MGSIAFLASLVLIITSREIVRRRFYKVFYWAHRLGFWVFIIGGVIHYNSLFWWALPGLMFYAIDLAYRLVQAASAPAQVVDAWAPGDGKFGVTSLVLARPVHAIAASTGILWLNVPAISLFEYHPFTFSEGPASAAPSPDDRAVGAKDDTAKGASDTDAPVDQPPAAPTMLVHVKAYDAWTRKLLELVREKGPAISVRVQGPYLGGTPVLRPEAGDNAVVVVAGGIGITECLATIQEIPTPPLGLPFLLIWTVRHPEELLLLAPRVVAAVQAKGFLLTARFYYTGALDELQAASKGGSEEFAQGSYASERLGKVAADPSNERSSSSCPVLSLGSGLGAQASLNLAVHVLAFAGTLAAIIIIRAASVTGAAKPWHVAVTGTAYIVAIAAAATLPVILLLTFIKPRRATPAPVLSAPPCENSLARVVAGKPGGSSPGLIVPALTNLIAAPDGGVDSEQQKGEAFALHLGRPQLRATISSWVAGLGQLPGAAGGDGKDGSGAGLQVVFCGMGPERLVEEAQVLCDHLAREGHGGGGRPASWRFVPRTHSL</sequence>
<feature type="region of interest" description="Disordered" evidence="6">
    <location>
        <begin position="132"/>
        <end position="165"/>
    </location>
</feature>
<dbReference type="GeneID" id="25726797"/>
<feature type="transmembrane region" description="Helical" evidence="7">
    <location>
        <begin position="342"/>
        <end position="361"/>
    </location>
</feature>
<dbReference type="PANTHER" id="PTHR11972:SF69">
    <property type="entry name" value="FERRIC REDUCTION OXIDASE 6-RELATED"/>
    <property type="match status" value="1"/>
</dbReference>
<feature type="region of interest" description="Disordered" evidence="6">
    <location>
        <begin position="528"/>
        <end position="547"/>
    </location>
</feature>
<evidence type="ECO:0000256" key="4">
    <source>
        <dbReference type="ARBA" id="ARBA00023002"/>
    </source>
</evidence>
<evidence type="ECO:0000313" key="9">
    <source>
        <dbReference type="EMBL" id="KIZ07266.1"/>
    </source>
</evidence>
<name>A0A0D2NSR7_9CHLO</name>
<evidence type="ECO:0000259" key="8">
    <source>
        <dbReference type="Pfam" id="PF01794"/>
    </source>
</evidence>
<dbReference type="Gene3D" id="3.40.50.80">
    <property type="entry name" value="Nucleotide-binding domain of ferredoxin-NADP reductase (FNR) module"/>
    <property type="match status" value="1"/>
</dbReference>
<dbReference type="CDD" id="cd06186">
    <property type="entry name" value="NOX_Duox_like_FAD_NADP"/>
    <property type="match status" value="1"/>
</dbReference>
<evidence type="ECO:0000256" key="2">
    <source>
        <dbReference type="ARBA" id="ARBA00022692"/>
    </source>
</evidence>
<feature type="transmembrane region" description="Helical" evidence="7">
    <location>
        <begin position="381"/>
        <end position="401"/>
    </location>
</feature>
<dbReference type="InterPro" id="IPR039261">
    <property type="entry name" value="FNR_nucleotide-bd"/>
</dbReference>
<evidence type="ECO:0000313" key="10">
    <source>
        <dbReference type="Proteomes" id="UP000054498"/>
    </source>
</evidence>
<feature type="compositionally biased region" description="Basic and acidic residues" evidence="6">
    <location>
        <begin position="139"/>
        <end position="151"/>
    </location>
</feature>
<dbReference type="AlphaFoldDB" id="A0A0D2NSR7"/>
<accession>A0A0D2NSR7</accession>